<protein>
    <submittedName>
        <fullName evidence="1">Uncharacterized protein</fullName>
    </submittedName>
</protein>
<accession>A0ACB9N0E6</accession>
<organism evidence="1 2">
    <name type="scientific">Melastoma candidum</name>
    <dbReference type="NCBI Taxonomy" id="119954"/>
    <lineage>
        <taxon>Eukaryota</taxon>
        <taxon>Viridiplantae</taxon>
        <taxon>Streptophyta</taxon>
        <taxon>Embryophyta</taxon>
        <taxon>Tracheophyta</taxon>
        <taxon>Spermatophyta</taxon>
        <taxon>Magnoliopsida</taxon>
        <taxon>eudicotyledons</taxon>
        <taxon>Gunneridae</taxon>
        <taxon>Pentapetalae</taxon>
        <taxon>rosids</taxon>
        <taxon>malvids</taxon>
        <taxon>Myrtales</taxon>
        <taxon>Melastomataceae</taxon>
        <taxon>Melastomatoideae</taxon>
        <taxon>Melastomateae</taxon>
        <taxon>Melastoma</taxon>
    </lineage>
</organism>
<keyword evidence="2" id="KW-1185">Reference proteome</keyword>
<evidence type="ECO:0000313" key="2">
    <source>
        <dbReference type="Proteomes" id="UP001057402"/>
    </source>
</evidence>
<proteinExistence type="predicted"/>
<comment type="caution">
    <text evidence="1">The sequence shown here is derived from an EMBL/GenBank/DDBJ whole genome shotgun (WGS) entry which is preliminary data.</text>
</comment>
<dbReference type="EMBL" id="CM042887">
    <property type="protein sequence ID" value="KAI4329872.1"/>
    <property type="molecule type" value="Genomic_DNA"/>
</dbReference>
<name>A0ACB9N0E6_9MYRT</name>
<gene>
    <name evidence="1" type="ORF">MLD38_028207</name>
</gene>
<dbReference type="Proteomes" id="UP001057402">
    <property type="component" value="Chromosome 8"/>
</dbReference>
<evidence type="ECO:0000313" key="1">
    <source>
        <dbReference type="EMBL" id="KAI4329872.1"/>
    </source>
</evidence>
<sequence>MGGIVDGGAGIDIKTSPRQAAIEKAQEELRHEYDVREKRRRELEFLEKGGNPLDFKFGDASSVSVQSTSLVDRHKEQFASGETKALTASTHGDSIESSGRPGGPITCEHNCVDSRLNFDGGTDAPEGDKKPVRLDRINSIVRPDQSVKTDNNHSAKESEDSAIFRPYSRRNWSRLNRDSGRPSSADLLKYRGSHGSSLPAHTGIKDSGVSTVDSSDLKESHPCSVSQAEFPDKNNELSKSIPEVCLGADEDGPTQSSKSIKKNEFPEVRLDTVTWVEPPAVYLTDDKRTSSDEPNKGTGLSRGVEDELPEEDCNLPSASSLKADPEMSGQLNSIREIVVNDKSAINEALNNSAAVNSKAVNSESSCACSTEKVHVDPMTVDNQNLAVEKTELVMAENVALGETVNGQNDSATIGGGADGEREATLSRHNRIVCVVTDQGEDESHGCSTMNKREQSPVEPEIEEAGLLADKTNIDQEICSEMKPNEPTEAQNSEISKIIPLTGVEVTGQEVSSADNNSRLAASEDSVLEEAKIIEEKRKRIAELSLGTVAFEEHHQSHWRFVLEEMSWLANDFAQERLWKSTAASQLSRRAASASRLRLEKKSGLTNLKKVAFTLAKDVMQFWRSMEENFDVAIDNGSSDAKLVRVGPVVSGRIADLHADCADPDKGQQSGNEMSLQNQREPPPLQLYAVRFLRQAYSCVPSFHADSPEFPDVTSVLDSLQVSLEDHLTEENLFYTIPSGAMGTYRKSIESCILQHEGKGNNIQDADTHMSDVSDCGYQESVYNEGEGETGTYYLPGAFEGSKSLKHSQKKRKAPIRPYELEADSPYGRCSIGTQQIIGKRPPNLVGHIPTKGFRSTPRSRVMLPSGTPASVGSFQAPTKTDASSGDTSSFQDDLSVIPGPLRSQKNVEVDSVSNYGSRLSYDMAETSVKTKKKRKPKYPSSQFEQDWQLDSPRLAEQEQSKRRSENHLFESNGTSGLYEQPLVKKQKLMKHSADNSFDDVTNGSIPSSMASQSISNPKKILKFFNVRDGGRKTKTLKLSSVQLGSGNSWSQFEDQALVVLVHDMGPNWELVSDAINSILQFKCIYRKSAECKERHKVLMDRTTNDGHDSTEDSGSSQPYPSTLPGIPKGSARQLFQRLQGPVEEDVIREHFNKIIQIGQKQQYMRMQNDRHDGKQMAVHTSHFVSLSQVCPNNLNGVVLTPLDLCEEAGTNADALPLGYQVSQGSCGPVHSPNLVLPSGPHNTPSRDGRYNVQRPSASLSDDLHRSPQLSHSLPNRSIQQSNLPVSGTISGNNHGIRAFASGNNIGVPTATNRSLPMSRPAFQGLAGSPVMNPSQTGMPNGGNLHIGSNSGPGAPLMRPRETSHSARPGNNLEHQRQKMTPELQIPIAQGNSHGIPQVNGMGSAFSSQGTSPVSTFSALSQNQHQAPSHQLPAHNHHQNPQLHGTNHSTGPQSQAYAIRLVKERQLQQRYIQHQQQQLASSCSILSHPQPQPQLQLSSPLQNSAQHPLQSPAQSVSSVPLKPSSPINPVTPTHAQKMQLPNPGNFRNAPGGVGGLTNQVGKQRQMQLQLQQQQLQQSGRQHPQQRHSSAVQAHMKVPKGGGRGNVVAHQNLQNESFQINGISVAHGSYTGEKEMMRSQGLPSSTGMHPAQQSKSPALPPLNRPRPQQSPGSELSHMKQFQQQQQQRSQSDSGIMNASGEIGCSRNLSYSGDLASAHPHHTCCTDDTGSFYWGAGLKRYGVGIS</sequence>
<reference evidence="2" key="1">
    <citation type="journal article" date="2023" name="Front. Plant Sci.">
        <title>Chromosomal-level genome assembly of Melastoma candidum provides insights into trichome evolution.</title>
        <authorList>
            <person name="Zhong Y."/>
            <person name="Wu W."/>
            <person name="Sun C."/>
            <person name="Zou P."/>
            <person name="Liu Y."/>
            <person name="Dai S."/>
            <person name="Zhou R."/>
        </authorList>
    </citation>
    <scope>NUCLEOTIDE SEQUENCE [LARGE SCALE GENOMIC DNA]</scope>
</reference>